<dbReference type="EMBL" id="JAQQWP010000001">
    <property type="protein sequence ID" value="KAK8133223.1"/>
    <property type="molecule type" value="Genomic_DNA"/>
</dbReference>
<sequence>MGDPPFRSKTSSRGRILTQATGNLDLGYSDDSIASTCQATPSSYQVFPSVPWTVCSDYQTAFNLTKTSDGGAELRLSYQPQPGTLINGTHKIPSDQIVWINQESPNGKVQVYDGPTSFTVDT</sequence>
<organism evidence="1 2">
    <name type="scientific">Apiospora kogelbergensis</name>
    <dbReference type="NCBI Taxonomy" id="1337665"/>
    <lineage>
        <taxon>Eukaryota</taxon>
        <taxon>Fungi</taxon>
        <taxon>Dikarya</taxon>
        <taxon>Ascomycota</taxon>
        <taxon>Pezizomycotina</taxon>
        <taxon>Sordariomycetes</taxon>
        <taxon>Xylariomycetidae</taxon>
        <taxon>Amphisphaeriales</taxon>
        <taxon>Apiosporaceae</taxon>
        <taxon>Apiospora</taxon>
    </lineage>
</organism>
<dbReference type="Proteomes" id="UP001392437">
    <property type="component" value="Unassembled WGS sequence"/>
</dbReference>
<evidence type="ECO:0000313" key="1">
    <source>
        <dbReference type="EMBL" id="KAK8133223.1"/>
    </source>
</evidence>
<accession>A0AAW0REJ2</accession>
<gene>
    <name evidence="1" type="ORF">PG999_001396</name>
</gene>
<proteinExistence type="predicted"/>
<comment type="caution">
    <text evidence="1">The sequence shown here is derived from an EMBL/GenBank/DDBJ whole genome shotgun (WGS) entry which is preliminary data.</text>
</comment>
<protein>
    <submittedName>
        <fullName evidence="1">Uncharacterized protein</fullName>
    </submittedName>
</protein>
<evidence type="ECO:0000313" key="2">
    <source>
        <dbReference type="Proteomes" id="UP001392437"/>
    </source>
</evidence>
<dbReference type="AlphaFoldDB" id="A0AAW0REJ2"/>
<name>A0AAW0REJ2_9PEZI</name>
<keyword evidence="2" id="KW-1185">Reference proteome</keyword>
<reference evidence="1 2" key="1">
    <citation type="submission" date="2023-01" db="EMBL/GenBank/DDBJ databases">
        <title>Analysis of 21 Apiospora genomes using comparative genomics revels a genus with tremendous synthesis potential of carbohydrate active enzymes and secondary metabolites.</title>
        <authorList>
            <person name="Sorensen T."/>
        </authorList>
    </citation>
    <scope>NUCLEOTIDE SEQUENCE [LARGE SCALE GENOMIC DNA]</scope>
    <source>
        <strain evidence="1 2">CBS 117206</strain>
    </source>
</reference>